<dbReference type="Pfam" id="PF02033">
    <property type="entry name" value="RBFA"/>
    <property type="match status" value="1"/>
</dbReference>
<evidence type="ECO:0000313" key="3">
    <source>
        <dbReference type="EMBL" id="WVX66619.1"/>
    </source>
</evidence>
<comment type="subunit">
    <text evidence="2">Monomer. Binds 30S ribosomal subunits, but not 50S ribosomal subunits or 70S ribosomes.</text>
</comment>
<dbReference type="Gene3D" id="3.30.300.20">
    <property type="match status" value="1"/>
</dbReference>
<protein>
    <recommendedName>
        <fullName evidence="2">Ribosome-binding factor A</fullName>
    </recommendedName>
</protein>
<evidence type="ECO:0000313" key="4">
    <source>
        <dbReference type="Proteomes" id="UP001330434"/>
    </source>
</evidence>
<dbReference type="Proteomes" id="UP001330434">
    <property type="component" value="Chromosome"/>
</dbReference>
<sequence>MRFSGTPKATQGPSQRQLRFGENVRHLLVEALQRADSGSQLLDNASITVSEVRVTPDLLTANAYVIPLGGIHADEIVKELNAYTKHFRAQIAKGLKSRGTPRIFFKVDHSFEDADRLEKLLRDPKVLRDLESGE</sequence>
<evidence type="ECO:0000256" key="1">
    <source>
        <dbReference type="ARBA" id="ARBA00022517"/>
    </source>
</evidence>
<dbReference type="SUPFAM" id="SSF89919">
    <property type="entry name" value="Ribosome-binding factor A, RbfA"/>
    <property type="match status" value="1"/>
</dbReference>
<comment type="similarity">
    <text evidence="2">Belongs to the RbfA family.</text>
</comment>
<name>A0ABZ2C2B6_9PROT</name>
<reference evidence="3 4" key="1">
    <citation type="journal article" date="2024" name="Environ. Microbiol.">
        <title>Novel evolutionary insights on the interactions of the Holosporales (Alphaproteobacteria) with eukaryotic hosts from comparative genomics.</title>
        <authorList>
            <person name="Giovannini M."/>
            <person name="Petroni G."/>
            <person name="Castelli M."/>
        </authorList>
    </citation>
    <scope>NUCLEOTIDE SEQUENCE [LARGE SCALE GENOMIC DNA]</scope>
    <source>
        <strain evidence="3 4">US_Bl 15I1</strain>
    </source>
</reference>
<dbReference type="RefSeq" id="WP_331255469.1">
    <property type="nucleotide sequence ID" value="NZ_CP133270.1"/>
</dbReference>
<comment type="function">
    <text evidence="2">One of several proteins that assist in the late maturation steps of the functional core of the 30S ribosomal subunit. Associates with free 30S ribosomal subunits (but not with 30S subunits that are part of 70S ribosomes or polysomes). Required for efficient processing of 16S rRNA. May interact with the 5'-terminal helix region of 16S rRNA.</text>
</comment>
<accession>A0ABZ2C2B6</accession>
<gene>
    <name evidence="2" type="primary">rbfA</name>
    <name evidence="3" type="ORF">Bealeia1_00798</name>
</gene>
<dbReference type="PANTHER" id="PTHR33515">
    <property type="entry name" value="RIBOSOME-BINDING FACTOR A, CHLOROPLASTIC-RELATED"/>
    <property type="match status" value="1"/>
</dbReference>
<proteinExistence type="inferred from homology"/>
<evidence type="ECO:0000256" key="2">
    <source>
        <dbReference type="HAMAP-Rule" id="MF_00003"/>
    </source>
</evidence>
<dbReference type="InterPro" id="IPR023799">
    <property type="entry name" value="RbfA_dom_sf"/>
</dbReference>
<keyword evidence="2" id="KW-0963">Cytoplasm</keyword>
<comment type="subcellular location">
    <subcellularLocation>
        <location evidence="2">Cytoplasm</location>
    </subcellularLocation>
</comment>
<dbReference type="HAMAP" id="MF_00003">
    <property type="entry name" value="RbfA"/>
    <property type="match status" value="1"/>
</dbReference>
<organism evidence="3 4">
    <name type="scientific">Candidatus Bealeia paramacronuclearis</name>
    <dbReference type="NCBI Taxonomy" id="1921001"/>
    <lineage>
        <taxon>Bacteria</taxon>
        <taxon>Pseudomonadati</taxon>
        <taxon>Pseudomonadota</taxon>
        <taxon>Alphaproteobacteria</taxon>
        <taxon>Holosporales</taxon>
        <taxon>Holosporaceae</taxon>
        <taxon>Candidatus Bealeia</taxon>
    </lineage>
</organism>
<keyword evidence="4" id="KW-1185">Reference proteome</keyword>
<dbReference type="InterPro" id="IPR000238">
    <property type="entry name" value="RbfA"/>
</dbReference>
<dbReference type="InterPro" id="IPR015946">
    <property type="entry name" value="KH_dom-like_a/b"/>
</dbReference>
<dbReference type="PANTHER" id="PTHR33515:SF1">
    <property type="entry name" value="RIBOSOME-BINDING FACTOR A, CHLOROPLASTIC-RELATED"/>
    <property type="match status" value="1"/>
</dbReference>
<dbReference type="EMBL" id="CP133270">
    <property type="protein sequence ID" value="WVX66619.1"/>
    <property type="molecule type" value="Genomic_DNA"/>
</dbReference>
<keyword evidence="1 2" id="KW-0690">Ribosome biogenesis</keyword>